<evidence type="ECO:0000313" key="3">
    <source>
        <dbReference type="Proteomes" id="UP000257317"/>
    </source>
</evidence>
<feature type="transmembrane region" description="Helical" evidence="1">
    <location>
        <begin position="40"/>
        <end position="58"/>
    </location>
</feature>
<feature type="transmembrane region" description="Helical" evidence="1">
    <location>
        <begin position="139"/>
        <end position="155"/>
    </location>
</feature>
<keyword evidence="1" id="KW-0472">Membrane</keyword>
<organism evidence="2 3">
    <name type="scientific">Lactobacillus rodentium</name>
    <dbReference type="NCBI Taxonomy" id="947835"/>
    <lineage>
        <taxon>Bacteria</taxon>
        <taxon>Bacillati</taxon>
        <taxon>Bacillota</taxon>
        <taxon>Bacilli</taxon>
        <taxon>Lactobacillales</taxon>
        <taxon>Lactobacillaceae</taxon>
        <taxon>Lactobacillus</taxon>
    </lineage>
</organism>
<reference evidence="3" key="1">
    <citation type="submission" date="2018-03" db="EMBL/GenBank/DDBJ databases">
        <title>New taxa in the Lactobacillus gasseri group.</title>
        <authorList>
            <person name="Tanizawa Y."/>
            <person name="Tohno M."/>
            <person name="Endo A."/>
            <person name="Arita M."/>
        </authorList>
    </citation>
    <scope>NUCLEOTIDE SEQUENCE [LARGE SCALE GENOMIC DNA]</scope>
    <source>
        <strain evidence="3">DSM 24759</strain>
    </source>
</reference>
<gene>
    <name evidence="2" type="ORF">LrDSM24759_00710</name>
</gene>
<comment type="caution">
    <text evidence="2">The sequence shown here is derived from an EMBL/GenBank/DDBJ whole genome shotgun (WGS) entry which is preliminary data.</text>
</comment>
<keyword evidence="1" id="KW-0812">Transmembrane</keyword>
<dbReference type="Proteomes" id="UP000257317">
    <property type="component" value="Unassembled WGS sequence"/>
</dbReference>
<feature type="transmembrane region" description="Helical" evidence="1">
    <location>
        <begin position="199"/>
        <end position="219"/>
    </location>
</feature>
<keyword evidence="1" id="KW-1133">Transmembrane helix</keyword>
<keyword evidence="3" id="KW-1185">Reference proteome</keyword>
<evidence type="ECO:0000313" key="2">
    <source>
        <dbReference type="EMBL" id="GBG04157.1"/>
    </source>
</evidence>
<feature type="transmembrane region" description="Helical" evidence="1">
    <location>
        <begin position="79"/>
        <end position="96"/>
    </location>
</feature>
<feature type="transmembrane region" description="Helical" evidence="1">
    <location>
        <begin position="323"/>
        <end position="343"/>
    </location>
</feature>
<name>A0A2Z6TN39_9LACO</name>
<dbReference type="Pfam" id="PF06772">
    <property type="entry name" value="LtrA"/>
    <property type="match status" value="1"/>
</dbReference>
<dbReference type="OrthoDB" id="9798526at2"/>
<evidence type="ECO:0000256" key="1">
    <source>
        <dbReference type="SAM" id="Phobius"/>
    </source>
</evidence>
<protein>
    <submittedName>
        <fullName evidence="2">Low temperature requirement protein A</fullName>
    </submittedName>
</protein>
<dbReference type="RefSeq" id="WP_117117360.1">
    <property type="nucleotide sequence ID" value="NZ_BFBY01000001.1"/>
</dbReference>
<feature type="transmembrane region" description="Helical" evidence="1">
    <location>
        <begin position="108"/>
        <end position="127"/>
    </location>
</feature>
<feature type="transmembrane region" description="Helical" evidence="1">
    <location>
        <begin position="12"/>
        <end position="28"/>
    </location>
</feature>
<dbReference type="AlphaFoldDB" id="A0A2Z6TN39"/>
<proteinExistence type="predicted"/>
<feature type="transmembrane region" description="Helical" evidence="1">
    <location>
        <begin position="289"/>
        <end position="311"/>
    </location>
</feature>
<accession>A0A2Z6TN39</accession>
<sequence>MTSSSENTEKHVSKIALFYDLVFVYMISKTSEILHHLSHGRISTFSFILFAIIVLIFISSWMTQTIFTNRYGKGSWSDIAFYFIDMMILLFMSNSFDTTDLREMRILLSSAGLLSTTLALHYLITYFQVDKQEDKKITISYFRFLIFRAICLFTGGYLDNIFGFSIAILGLALSWIMPSLTKKYTIKHPIHFGHFLERLNLLVIVIFGETIIGIADYFRPTTFNFYSVFIFLLVAFLFFTYILQFDYLIQENQPHATGNALIYLHYAIIFGISLVTASLKIIHEKEADSLFTVCCLFAGIALIYLGLLVATRYNQKIFALRKSTIIFFGLITIIGLLICLYFHYFPVVIMTSFFVVMINMIYLITISISKSNEKLNI</sequence>
<feature type="transmembrane region" description="Helical" evidence="1">
    <location>
        <begin position="261"/>
        <end position="283"/>
    </location>
</feature>
<dbReference type="PANTHER" id="PTHR36840">
    <property type="entry name" value="BLL5714 PROTEIN"/>
    <property type="match status" value="1"/>
</dbReference>
<feature type="transmembrane region" description="Helical" evidence="1">
    <location>
        <begin position="225"/>
        <end position="249"/>
    </location>
</feature>
<dbReference type="PANTHER" id="PTHR36840:SF1">
    <property type="entry name" value="BLL5714 PROTEIN"/>
    <property type="match status" value="1"/>
</dbReference>
<dbReference type="InterPro" id="IPR010640">
    <property type="entry name" value="Low_temperature_requirement_A"/>
</dbReference>
<dbReference type="EMBL" id="BFBY01000001">
    <property type="protein sequence ID" value="GBG04157.1"/>
    <property type="molecule type" value="Genomic_DNA"/>
</dbReference>
<feature type="transmembrane region" description="Helical" evidence="1">
    <location>
        <begin position="349"/>
        <end position="368"/>
    </location>
</feature>